<evidence type="ECO:0000313" key="1">
    <source>
        <dbReference type="EMBL" id="GAK36557.1"/>
    </source>
</evidence>
<comment type="caution">
    <text evidence="1">The sequence shown here is derived from an EMBL/GenBank/DDBJ whole genome shotgun (WGS) entry which is preliminary data.</text>
</comment>
<dbReference type="STRING" id="1121097.GCA_000428125_01991"/>
<name>A0A069D2E9_9BACE</name>
<dbReference type="EMBL" id="BAJS01000008">
    <property type="protein sequence ID" value="GAK36557.1"/>
    <property type="molecule type" value="Genomic_DNA"/>
</dbReference>
<dbReference type="AlphaFoldDB" id="A0A069D2E9"/>
<dbReference type="OrthoDB" id="1038579at2"/>
<organism evidence="1 2">
    <name type="scientific">Bacteroides graminisolvens DSM 19988 = JCM 15093</name>
    <dbReference type="NCBI Taxonomy" id="1121097"/>
    <lineage>
        <taxon>Bacteria</taxon>
        <taxon>Pseudomonadati</taxon>
        <taxon>Bacteroidota</taxon>
        <taxon>Bacteroidia</taxon>
        <taxon>Bacteroidales</taxon>
        <taxon>Bacteroidaceae</taxon>
        <taxon>Bacteroides</taxon>
    </lineage>
</organism>
<reference evidence="1 2" key="1">
    <citation type="journal article" date="2015" name="Microbes Environ.">
        <title>Distribution and evolution of nitrogen fixation genes in the phylum bacteroidetes.</title>
        <authorList>
            <person name="Inoue J."/>
            <person name="Oshima K."/>
            <person name="Suda W."/>
            <person name="Sakamoto M."/>
            <person name="Iino T."/>
            <person name="Noda S."/>
            <person name="Hongoh Y."/>
            <person name="Hattori M."/>
            <person name="Ohkuma M."/>
        </authorList>
    </citation>
    <scope>NUCLEOTIDE SEQUENCE [LARGE SCALE GENOMIC DNA]</scope>
    <source>
        <strain evidence="1 2">JCM 15093</strain>
    </source>
</reference>
<protein>
    <submittedName>
        <fullName evidence="1">Uncharacterized protein</fullName>
    </submittedName>
</protein>
<keyword evidence="2" id="KW-1185">Reference proteome</keyword>
<dbReference type="eggNOG" id="ENOG5033SM7">
    <property type="taxonomic scope" value="Bacteria"/>
</dbReference>
<dbReference type="RefSeq" id="WP_024996432.1">
    <property type="nucleotide sequence ID" value="NZ_ATZI01000007.1"/>
</dbReference>
<accession>A0A069D2E9</accession>
<proteinExistence type="predicted"/>
<sequence length="860" mass="93968">MKEYIAETGGRYTYSDDILNLQELALSMTAIFGECPAFIVSGCQIEGTVIAPGYVWLGGKVRYFEGAKNAAFPYFIYEKNSNESVVYANEVNKRGRSCYLCTGGTTVPQITDPVTGFPPVFLEITKEFAPRLIDKFFGRYALLLDSPSQRQRVKKDVTFAGEVLVEKGLKSSKDVSVQSADGRSLRGRIKESGATTLGAYLGELLTAEVVIDTDGSFLFMKGVTEIAKLSESGFICNHINLKTSRVGSVYIYQTHLINIADDTDNGSVNINHVGFNQGTSRFRNFNVWDGKSCSVPLFSVEGKTKTTTVNGTFKVCGNGLSAVLKNTSFAKGDPELTAYFEWQDRDGVSIASLGYLSTTNNDFTLENLFGNLVFTSKGHINLNGEVKLKGADIYSVFVTQKSFTDELAKKVSVVTGKQLSTEDFTSTYKKKLDAISGGSISGGGEGYVTADDVVKALKDKAGVGNNLNDLLDKGVARTNLSVYSKNETDEKYLTINGKLTELVNLSADEINGMSPEQAAAKKAEKQAAVRGVIDAEKTGIGELKLTKTANLSDLASMIQARKNLCVYSTEEIDEMMAGKLGNDGAYQGVIFTDTLKKKLDGIKTGNFAFVDNFGVSQSQVEGYAMISDIVKELKKYAPRLLDGYNSSDRDSVATNIGVYTKTAADGKFAALDQLFQDYITYLVKSGKTTAQAQQMMREKFDVFSKKEVTDTYLTKDGKLSDLSLPNVDAKKLACRNLGAAYAEEYQTKLIDTGWLQMNNSGGGTDTRQFYVRQIGNVVSIQGIINTAKRDGSNQGGVMAVIPNQIQPPKYGLRTTIADWNDDTKYNRGCTFIIRGNSRTVQIYESGMYNVSTEINFTYFV</sequence>
<gene>
    <name evidence="1" type="ORF">JCM15093_1728</name>
</gene>
<dbReference type="Proteomes" id="UP000027601">
    <property type="component" value="Unassembled WGS sequence"/>
</dbReference>
<evidence type="ECO:0000313" key="2">
    <source>
        <dbReference type="Proteomes" id="UP000027601"/>
    </source>
</evidence>